<protein>
    <submittedName>
        <fullName evidence="3">PEP-CTERM protein-sorting domain-containing protein</fullName>
    </submittedName>
</protein>
<evidence type="ECO:0000313" key="4">
    <source>
        <dbReference type="Proteomes" id="UP000183471"/>
    </source>
</evidence>
<dbReference type="Pfam" id="PF07589">
    <property type="entry name" value="PEP-CTERM"/>
    <property type="match status" value="1"/>
</dbReference>
<comment type="caution">
    <text evidence="3">The sequence shown here is derived from an EMBL/GenBank/DDBJ whole genome shotgun (WGS) entry which is preliminary data.</text>
</comment>
<keyword evidence="4" id="KW-1185">Reference proteome</keyword>
<proteinExistence type="predicted"/>
<evidence type="ECO:0000256" key="1">
    <source>
        <dbReference type="SAM" id="MobiDB-lite"/>
    </source>
</evidence>
<dbReference type="EMBL" id="FNKY01000001">
    <property type="protein sequence ID" value="SDQ96671.1"/>
    <property type="molecule type" value="Genomic_DNA"/>
</dbReference>
<accession>A0ABY0TKB2</accession>
<dbReference type="InterPro" id="IPR013424">
    <property type="entry name" value="Ice-binding_C"/>
</dbReference>
<evidence type="ECO:0000313" key="3">
    <source>
        <dbReference type="EMBL" id="SDQ96671.1"/>
    </source>
</evidence>
<feature type="domain" description="Ice-binding protein C-terminal" evidence="2">
    <location>
        <begin position="317"/>
        <end position="341"/>
    </location>
</feature>
<reference evidence="3 4" key="1">
    <citation type="submission" date="2016-10" db="EMBL/GenBank/DDBJ databases">
        <authorList>
            <person name="Varghese N."/>
            <person name="Submissions S."/>
        </authorList>
    </citation>
    <scope>NUCLEOTIDE SEQUENCE [LARGE SCALE GENOMIC DNA]</scope>
    <source>
        <strain evidence="3 4">Nl1</strain>
    </source>
</reference>
<name>A0ABY0TKB2_9PROT</name>
<organism evidence="3 4">
    <name type="scientific">Nitrosospira multiformis</name>
    <dbReference type="NCBI Taxonomy" id="1231"/>
    <lineage>
        <taxon>Bacteria</taxon>
        <taxon>Pseudomonadati</taxon>
        <taxon>Pseudomonadota</taxon>
        <taxon>Betaproteobacteria</taxon>
        <taxon>Nitrosomonadales</taxon>
        <taxon>Nitrosomonadaceae</taxon>
        <taxon>Nitrosospira</taxon>
    </lineage>
</organism>
<evidence type="ECO:0000259" key="2">
    <source>
        <dbReference type="Pfam" id="PF07589"/>
    </source>
</evidence>
<sequence length="350" mass="37483">MSGQLPDSGLSIDIAAFTIEVSYLCQGGVTMSAEYRNTHTSIRIARIKHKTWVESSATQVIWCAALIGCSLLASGPRSSEASQIKIDLTYDNTLKGYESLKATTVKGAPAGNIAVDSVTKNNARLATVVDSPYVSGRNYNFPAENIPGADILRMSIGSETFPNFSKSGTYISDQQKANNAGNKQEENGSVPDGHPFDASDSSFFFDDTGQLFDQFVIRNASQTAFNISALQIYSGLDLSFLHTTNFASSSAIASGSLISEDMPDPDTVFLAGNFGMLAFSTPSLSLGEYDLLVVSMQPILPDGSLGASFTKSLASFAVPEPDSLSLFGIGLLGFFVWRHRRSAMPRVEII</sequence>
<dbReference type="Proteomes" id="UP000183471">
    <property type="component" value="Unassembled WGS sequence"/>
</dbReference>
<dbReference type="NCBIfam" id="TIGR02595">
    <property type="entry name" value="PEP_CTERM"/>
    <property type="match status" value="1"/>
</dbReference>
<feature type="region of interest" description="Disordered" evidence="1">
    <location>
        <begin position="174"/>
        <end position="193"/>
    </location>
</feature>
<gene>
    <name evidence="3" type="ORF">SAMN05216402_3034</name>
</gene>
<dbReference type="RefSeq" id="WP_081346788.1">
    <property type="nucleotide sequence ID" value="NZ_FNKY01000001.1"/>
</dbReference>